<feature type="domain" description="Nucleoside transporter/FeoB GTPase Gate" evidence="2">
    <location>
        <begin position="222"/>
        <end position="314"/>
    </location>
</feature>
<sequence length="403" mass="44237">MPRKKPLKGVIYALCVIIFAVSMIAYPQEVFEASQRGLDAWWNIVFPALLPFFIVSHLMMSFGIVHFLGVLLEPLMKPIFNVPGNGAFVMAMGYTSGFPIGSLLTVDLRKNNLCTRIEGERLISFTNNASPLFMFGAVSIGMFNNPRLGIILASAHYCANLSIGLLLRFYGYNDPEKLDRNISTKKIVRRSIQAMLAVQQKNEKPLGELLGTAIKKSMATLSSIGGFIILFSVILQVLIQLGVIPLISILLAKVLTSLGLDAQLSTSLSAGLFEVTLGSKLASEIHVPLYQQLIAVSMVMGWSGLSVHAQVASIISDTDLRLWPFVLSRFGQGLLATIYFVIFFGPATPVFNQVGQIDYIAAQNPLWITILIQLATFITIMFGAAVLSLLLAIWQNTFGFRVR</sequence>
<keyword evidence="1" id="KW-1133">Transmembrane helix</keyword>
<feature type="domain" description="Nucleoside transporter/FeoB GTPase Gate" evidence="2">
    <location>
        <begin position="45"/>
        <end position="135"/>
    </location>
</feature>
<dbReference type="InterPro" id="IPR014226">
    <property type="entry name" value="Spore_IM_YlbJ"/>
</dbReference>
<proteinExistence type="predicted"/>
<organism evidence="3 4">
    <name type="scientific">Metallumcola ferriviriculae</name>
    <dbReference type="NCBI Taxonomy" id="3039180"/>
    <lineage>
        <taxon>Bacteria</taxon>
        <taxon>Bacillati</taxon>
        <taxon>Bacillota</taxon>
        <taxon>Clostridia</taxon>
        <taxon>Neomoorellales</taxon>
        <taxon>Desulfitibacteraceae</taxon>
        <taxon>Metallumcola</taxon>
    </lineage>
</organism>
<gene>
    <name evidence="3" type="primary">ylbJ</name>
    <name evidence="3" type="ORF">MFMK1_002016</name>
</gene>
<keyword evidence="1" id="KW-0472">Membrane</keyword>
<dbReference type="InterPro" id="IPR011642">
    <property type="entry name" value="Gate_dom"/>
</dbReference>
<name>A0AAU0UPR3_9FIRM</name>
<feature type="transmembrane region" description="Helical" evidence="1">
    <location>
        <begin position="366"/>
        <end position="394"/>
    </location>
</feature>
<protein>
    <submittedName>
        <fullName evidence="3">Sporulation integral membrane protein YlbJ</fullName>
    </submittedName>
</protein>
<dbReference type="KEGG" id="dbc:MFMK1_002016"/>
<evidence type="ECO:0000256" key="1">
    <source>
        <dbReference type="SAM" id="Phobius"/>
    </source>
</evidence>
<evidence type="ECO:0000313" key="4">
    <source>
        <dbReference type="Proteomes" id="UP001329915"/>
    </source>
</evidence>
<feature type="transmembrane region" description="Helical" evidence="1">
    <location>
        <begin position="322"/>
        <end position="346"/>
    </location>
</feature>
<reference evidence="3 4" key="1">
    <citation type="submission" date="2023-04" db="EMBL/GenBank/DDBJ databases">
        <authorList>
            <person name="Hsu D."/>
        </authorList>
    </citation>
    <scope>NUCLEOTIDE SEQUENCE [LARGE SCALE GENOMIC DNA]</scope>
    <source>
        <strain evidence="3 4">MK1</strain>
    </source>
</reference>
<dbReference type="RefSeq" id="WP_366921612.1">
    <property type="nucleotide sequence ID" value="NZ_CP121694.1"/>
</dbReference>
<feature type="transmembrane region" description="Helical" evidence="1">
    <location>
        <begin position="48"/>
        <end position="72"/>
    </location>
</feature>
<feature type="transmembrane region" description="Helical" evidence="1">
    <location>
        <begin position="149"/>
        <end position="170"/>
    </location>
</feature>
<dbReference type="AlphaFoldDB" id="A0AAU0UPR3"/>
<keyword evidence="4" id="KW-1185">Reference proteome</keyword>
<feature type="transmembrane region" description="Helical" evidence="1">
    <location>
        <begin position="293"/>
        <end position="315"/>
    </location>
</feature>
<dbReference type="Proteomes" id="UP001329915">
    <property type="component" value="Chromosome"/>
</dbReference>
<dbReference type="Pfam" id="PF07670">
    <property type="entry name" value="Gate"/>
    <property type="match status" value="2"/>
</dbReference>
<feature type="transmembrane region" description="Helical" evidence="1">
    <location>
        <begin position="125"/>
        <end position="143"/>
    </location>
</feature>
<dbReference type="EMBL" id="CP121694">
    <property type="protein sequence ID" value="WRO22191.1"/>
    <property type="molecule type" value="Genomic_DNA"/>
</dbReference>
<accession>A0AAU0UPR3</accession>
<dbReference type="NCBIfam" id="TIGR02871">
    <property type="entry name" value="spore_ylbJ"/>
    <property type="match status" value="1"/>
</dbReference>
<feature type="transmembrane region" description="Helical" evidence="1">
    <location>
        <begin position="9"/>
        <end position="28"/>
    </location>
</feature>
<keyword evidence="1" id="KW-0812">Transmembrane</keyword>
<feature type="transmembrane region" description="Helical" evidence="1">
    <location>
        <begin position="224"/>
        <end position="251"/>
    </location>
</feature>
<evidence type="ECO:0000313" key="3">
    <source>
        <dbReference type="EMBL" id="WRO22191.1"/>
    </source>
</evidence>
<evidence type="ECO:0000259" key="2">
    <source>
        <dbReference type="Pfam" id="PF07670"/>
    </source>
</evidence>